<protein>
    <recommendedName>
        <fullName evidence="3">methylated-DNA--[protein]-cysteine S-methyltransferase</fullName>
        <ecNumber evidence="3">2.1.1.63</ecNumber>
    </recommendedName>
</protein>
<dbReference type="Proteomes" id="UP000554054">
    <property type="component" value="Unassembled WGS sequence"/>
</dbReference>
<evidence type="ECO:0000313" key="11">
    <source>
        <dbReference type="EMBL" id="NYF97718.1"/>
    </source>
</evidence>
<dbReference type="FunFam" id="1.10.10.10:FF:000214">
    <property type="entry name" value="Methylated-DNA--protein-cysteine methyltransferase"/>
    <property type="match status" value="1"/>
</dbReference>
<organism evidence="11 12">
    <name type="scientific">Janibacter cremeus</name>
    <dbReference type="NCBI Taxonomy" id="1285192"/>
    <lineage>
        <taxon>Bacteria</taxon>
        <taxon>Bacillati</taxon>
        <taxon>Actinomycetota</taxon>
        <taxon>Actinomycetes</taxon>
        <taxon>Micrococcales</taxon>
        <taxon>Intrasporangiaceae</taxon>
        <taxon>Janibacter</taxon>
    </lineage>
</organism>
<reference evidence="11 12" key="1">
    <citation type="submission" date="2020-07" db="EMBL/GenBank/DDBJ databases">
        <title>Sequencing the genomes of 1000 actinobacteria strains.</title>
        <authorList>
            <person name="Klenk H.-P."/>
        </authorList>
    </citation>
    <scope>NUCLEOTIDE SEQUENCE [LARGE SCALE GENOMIC DNA]</scope>
    <source>
        <strain evidence="11 12">DSM 26154</strain>
    </source>
</reference>
<evidence type="ECO:0000256" key="4">
    <source>
        <dbReference type="ARBA" id="ARBA00022603"/>
    </source>
</evidence>
<sequence length="199" mass="21002">MNDLDHLHAALVEHAAAADLLDVAYRVLDSPLGPLLVAATGAGVVRVAFALEGHDAVLADLADRVSPRVLRAPARLDTAAHALTDYLEGRSQRVDVPVDLRLLSGYRRQVVDALPTIGYGRTATYAELAAATGRPRAVRAVGGACANNPVPLVLPCHRVVRSDGSEGGYRGGPEAKRLLLALERRGASSSPHPPLPWPQ</sequence>
<dbReference type="InterPro" id="IPR036217">
    <property type="entry name" value="MethylDNA_cys_MeTrfase_DNAb"/>
</dbReference>
<evidence type="ECO:0000256" key="1">
    <source>
        <dbReference type="ARBA" id="ARBA00001286"/>
    </source>
</evidence>
<dbReference type="InterPro" id="IPR036388">
    <property type="entry name" value="WH-like_DNA-bd_sf"/>
</dbReference>
<keyword evidence="6" id="KW-0227">DNA damage</keyword>
<dbReference type="Pfam" id="PF02870">
    <property type="entry name" value="Methyltransf_1N"/>
    <property type="match status" value="1"/>
</dbReference>
<dbReference type="EMBL" id="JACCAE010000001">
    <property type="protein sequence ID" value="NYF97718.1"/>
    <property type="molecule type" value="Genomic_DNA"/>
</dbReference>
<keyword evidence="5 11" id="KW-0808">Transferase</keyword>
<accession>A0A852VPR0</accession>
<evidence type="ECO:0000259" key="9">
    <source>
        <dbReference type="Pfam" id="PF01035"/>
    </source>
</evidence>
<evidence type="ECO:0000256" key="8">
    <source>
        <dbReference type="ARBA" id="ARBA00049348"/>
    </source>
</evidence>
<comment type="caution">
    <text evidence="11">The sequence shown here is derived from an EMBL/GenBank/DDBJ whole genome shotgun (WGS) entry which is preliminary data.</text>
</comment>
<dbReference type="SUPFAM" id="SSF46767">
    <property type="entry name" value="Methylated DNA-protein cysteine methyltransferase, C-terminal domain"/>
    <property type="match status" value="1"/>
</dbReference>
<evidence type="ECO:0000256" key="2">
    <source>
        <dbReference type="ARBA" id="ARBA00008711"/>
    </source>
</evidence>
<dbReference type="InterPro" id="IPR008332">
    <property type="entry name" value="MethylG_MeTrfase_N"/>
</dbReference>
<dbReference type="Gene3D" id="3.30.160.70">
    <property type="entry name" value="Methylated DNA-protein cysteine methyltransferase domain"/>
    <property type="match status" value="1"/>
</dbReference>
<comment type="catalytic activity">
    <reaction evidence="8">
        <text>a 6-O-methyl-2'-deoxyguanosine in DNA + L-cysteinyl-[protein] = S-methyl-L-cysteinyl-[protein] + a 2'-deoxyguanosine in DNA</text>
        <dbReference type="Rhea" id="RHEA:24000"/>
        <dbReference type="Rhea" id="RHEA-COMP:10131"/>
        <dbReference type="Rhea" id="RHEA-COMP:10132"/>
        <dbReference type="Rhea" id="RHEA-COMP:11367"/>
        <dbReference type="Rhea" id="RHEA-COMP:11368"/>
        <dbReference type="ChEBI" id="CHEBI:29950"/>
        <dbReference type="ChEBI" id="CHEBI:82612"/>
        <dbReference type="ChEBI" id="CHEBI:85445"/>
        <dbReference type="ChEBI" id="CHEBI:85448"/>
        <dbReference type="EC" id="2.1.1.63"/>
    </reaction>
</comment>
<dbReference type="Gene3D" id="1.10.10.10">
    <property type="entry name" value="Winged helix-like DNA-binding domain superfamily/Winged helix DNA-binding domain"/>
    <property type="match status" value="1"/>
</dbReference>
<dbReference type="InterPro" id="IPR001497">
    <property type="entry name" value="MethylDNA_cys_MeTrfase_AS"/>
</dbReference>
<dbReference type="EC" id="2.1.1.63" evidence="3"/>
<dbReference type="AlphaFoldDB" id="A0A852VPR0"/>
<feature type="domain" description="Methylguanine DNA methyltransferase ribonuclease-like" evidence="10">
    <location>
        <begin position="24"/>
        <end position="100"/>
    </location>
</feature>
<keyword evidence="4 11" id="KW-0489">Methyltransferase</keyword>
<dbReference type="Pfam" id="PF01035">
    <property type="entry name" value="DNA_binding_1"/>
    <property type="match status" value="1"/>
</dbReference>
<evidence type="ECO:0000256" key="5">
    <source>
        <dbReference type="ARBA" id="ARBA00022679"/>
    </source>
</evidence>
<dbReference type="PANTHER" id="PTHR10815:SF5">
    <property type="entry name" value="METHYLATED-DNA--PROTEIN-CYSTEINE METHYLTRANSFERASE"/>
    <property type="match status" value="1"/>
</dbReference>
<dbReference type="PANTHER" id="PTHR10815">
    <property type="entry name" value="METHYLATED-DNA--PROTEIN-CYSTEINE METHYLTRANSFERASE"/>
    <property type="match status" value="1"/>
</dbReference>
<evidence type="ECO:0000256" key="3">
    <source>
        <dbReference type="ARBA" id="ARBA00011918"/>
    </source>
</evidence>
<comment type="catalytic activity">
    <reaction evidence="1">
        <text>a 4-O-methyl-thymidine in DNA + L-cysteinyl-[protein] = a thymidine in DNA + S-methyl-L-cysteinyl-[protein]</text>
        <dbReference type="Rhea" id="RHEA:53428"/>
        <dbReference type="Rhea" id="RHEA-COMP:10131"/>
        <dbReference type="Rhea" id="RHEA-COMP:10132"/>
        <dbReference type="Rhea" id="RHEA-COMP:13555"/>
        <dbReference type="Rhea" id="RHEA-COMP:13556"/>
        <dbReference type="ChEBI" id="CHEBI:29950"/>
        <dbReference type="ChEBI" id="CHEBI:82612"/>
        <dbReference type="ChEBI" id="CHEBI:137386"/>
        <dbReference type="ChEBI" id="CHEBI:137387"/>
        <dbReference type="EC" id="2.1.1.63"/>
    </reaction>
</comment>
<feature type="domain" description="Methylated-DNA-[protein]-cysteine S-methyltransferase DNA binding" evidence="9">
    <location>
        <begin position="107"/>
        <end position="184"/>
    </location>
</feature>
<dbReference type="GO" id="GO:0003908">
    <property type="term" value="F:methylated-DNA-[protein]-cysteine S-methyltransferase activity"/>
    <property type="evidence" value="ECO:0007669"/>
    <property type="project" value="UniProtKB-EC"/>
</dbReference>
<evidence type="ECO:0000313" key="12">
    <source>
        <dbReference type="Proteomes" id="UP000554054"/>
    </source>
</evidence>
<evidence type="ECO:0000256" key="7">
    <source>
        <dbReference type="ARBA" id="ARBA00023204"/>
    </source>
</evidence>
<dbReference type="RefSeq" id="WP_185990605.1">
    <property type="nucleotide sequence ID" value="NZ_JACCAE010000001.1"/>
</dbReference>
<keyword evidence="12" id="KW-1185">Reference proteome</keyword>
<dbReference type="PROSITE" id="PS00374">
    <property type="entry name" value="MGMT"/>
    <property type="match status" value="1"/>
</dbReference>
<dbReference type="GO" id="GO:0006281">
    <property type="term" value="P:DNA repair"/>
    <property type="evidence" value="ECO:0007669"/>
    <property type="project" value="UniProtKB-KW"/>
</dbReference>
<keyword evidence="7" id="KW-0234">DNA repair</keyword>
<dbReference type="NCBIfam" id="TIGR00589">
    <property type="entry name" value="ogt"/>
    <property type="match status" value="1"/>
</dbReference>
<dbReference type="InterPro" id="IPR014048">
    <property type="entry name" value="MethylDNA_cys_MeTrfase_DNA-bd"/>
</dbReference>
<gene>
    <name evidence="11" type="ORF">BJY20_001110</name>
</gene>
<dbReference type="SUPFAM" id="SSF53155">
    <property type="entry name" value="Methylated DNA-protein cysteine methyltransferase domain"/>
    <property type="match status" value="1"/>
</dbReference>
<proteinExistence type="inferred from homology"/>
<dbReference type="InterPro" id="IPR036631">
    <property type="entry name" value="MGMT_N_sf"/>
</dbReference>
<comment type="similarity">
    <text evidence="2">Belongs to the MGMT family.</text>
</comment>
<name>A0A852VPR0_9MICO</name>
<evidence type="ECO:0000259" key="10">
    <source>
        <dbReference type="Pfam" id="PF02870"/>
    </source>
</evidence>
<dbReference type="GO" id="GO:0032259">
    <property type="term" value="P:methylation"/>
    <property type="evidence" value="ECO:0007669"/>
    <property type="project" value="UniProtKB-KW"/>
</dbReference>
<evidence type="ECO:0000256" key="6">
    <source>
        <dbReference type="ARBA" id="ARBA00022763"/>
    </source>
</evidence>
<dbReference type="CDD" id="cd06445">
    <property type="entry name" value="ATase"/>
    <property type="match status" value="1"/>
</dbReference>